<keyword evidence="10" id="KW-1185">Reference proteome</keyword>
<dbReference type="Proteomes" id="UP000772434">
    <property type="component" value="Unassembled WGS sequence"/>
</dbReference>
<evidence type="ECO:0000256" key="2">
    <source>
        <dbReference type="ARBA" id="ARBA00022723"/>
    </source>
</evidence>
<keyword evidence="4 7" id="KW-0863">Zinc-finger</keyword>
<reference evidence="9" key="1">
    <citation type="submission" date="2020-11" db="EMBL/GenBank/DDBJ databases">
        <authorList>
            <consortium name="DOE Joint Genome Institute"/>
            <person name="Ahrendt S."/>
            <person name="Riley R."/>
            <person name="Andreopoulos W."/>
            <person name="Labutti K."/>
            <person name="Pangilinan J."/>
            <person name="Ruiz-Duenas F.J."/>
            <person name="Barrasa J.M."/>
            <person name="Sanchez-Garcia M."/>
            <person name="Camarero S."/>
            <person name="Miyauchi S."/>
            <person name="Serrano A."/>
            <person name="Linde D."/>
            <person name="Babiker R."/>
            <person name="Drula E."/>
            <person name="Ayuso-Fernandez I."/>
            <person name="Pacheco R."/>
            <person name="Padilla G."/>
            <person name="Ferreira P."/>
            <person name="Barriuso J."/>
            <person name="Kellner H."/>
            <person name="Castanera R."/>
            <person name="Alfaro M."/>
            <person name="Ramirez L."/>
            <person name="Pisabarro A.G."/>
            <person name="Kuo A."/>
            <person name="Tritt A."/>
            <person name="Lipzen A."/>
            <person name="He G."/>
            <person name="Yan M."/>
            <person name="Ng V."/>
            <person name="Cullen D."/>
            <person name="Martin F."/>
            <person name="Rosso M.-N."/>
            <person name="Henrissat B."/>
            <person name="Hibbett D."/>
            <person name="Martinez A.T."/>
            <person name="Grigoriev I.V."/>
        </authorList>
    </citation>
    <scope>NUCLEOTIDE SEQUENCE</scope>
    <source>
        <strain evidence="9">AH 40177</strain>
    </source>
</reference>
<dbReference type="Pfam" id="PF00096">
    <property type="entry name" value="zf-C2H2"/>
    <property type="match status" value="1"/>
</dbReference>
<evidence type="ECO:0000256" key="5">
    <source>
        <dbReference type="ARBA" id="ARBA00022833"/>
    </source>
</evidence>
<dbReference type="PROSITE" id="PS00028">
    <property type="entry name" value="ZINC_FINGER_C2H2_1"/>
    <property type="match status" value="2"/>
</dbReference>
<sequence>MSDFTAYTAEHLDLIASQGKRQHAHDFSYLNTADDVLAPTSDEFDSELDAIIGDIDFDLLAVQTTTDPFIHFRGVDQVNGPPSAFTFSSSESSYDSHSVHSESSYGYSPHDTSSNHSFPLDLDLKFQRFGVDQGVDNAARPQALDIGSFQLDLMSRSPQPPAKQYQHRSSFSDYGPINGRQLPHDYFNQLMDYGSVIGGTVSLDQINSPSVPLVPFSAEMHKANLRRKHKCTICPRAFDRAFNLKAHMDTHNPNRKKPFVCHHDNCRRAFSRKHDLGRHLTSIHHDEAKTSSVGVAKGARTWCDSCGKGFVGNRSTCECAKSESADEVK</sequence>
<keyword evidence="5" id="KW-0862">Zinc</keyword>
<dbReference type="AlphaFoldDB" id="A0A9P5PSI4"/>
<comment type="caution">
    <text evidence="9">The sequence shown here is derived from an EMBL/GenBank/DDBJ whole genome shotgun (WGS) entry which is preliminary data.</text>
</comment>
<evidence type="ECO:0000313" key="9">
    <source>
        <dbReference type="EMBL" id="KAF9068593.1"/>
    </source>
</evidence>
<feature type="domain" description="C2H2-type" evidence="8">
    <location>
        <begin position="259"/>
        <end position="289"/>
    </location>
</feature>
<protein>
    <recommendedName>
        <fullName evidence="8">C2H2-type domain-containing protein</fullName>
    </recommendedName>
</protein>
<dbReference type="PROSITE" id="PS50157">
    <property type="entry name" value="ZINC_FINGER_C2H2_2"/>
    <property type="match status" value="2"/>
</dbReference>
<dbReference type="EMBL" id="JADNRY010000059">
    <property type="protein sequence ID" value="KAF9068593.1"/>
    <property type="molecule type" value="Genomic_DNA"/>
</dbReference>
<evidence type="ECO:0000256" key="6">
    <source>
        <dbReference type="ARBA" id="ARBA00023242"/>
    </source>
</evidence>
<evidence type="ECO:0000313" key="10">
    <source>
        <dbReference type="Proteomes" id="UP000772434"/>
    </source>
</evidence>
<keyword evidence="2" id="KW-0479">Metal-binding</keyword>
<organism evidence="9 10">
    <name type="scientific">Rhodocollybia butyracea</name>
    <dbReference type="NCBI Taxonomy" id="206335"/>
    <lineage>
        <taxon>Eukaryota</taxon>
        <taxon>Fungi</taxon>
        <taxon>Dikarya</taxon>
        <taxon>Basidiomycota</taxon>
        <taxon>Agaricomycotina</taxon>
        <taxon>Agaricomycetes</taxon>
        <taxon>Agaricomycetidae</taxon>
        <taxon>Agaricales</taxon>
        <taxon>Marasmiineae</taxon>
        <taxon>Omphalotaceae</taxon>
        <taxon>Rhodocollybia</taxon>
    </lineage>
</organism>
<dbReference type="Gene3D" id="3.30.160.60">
    <property type="entry name" value="Classic Zinc Finger"/>
    <property type="match status" value="2"/>
</dbReference>
<evidence type="ECO:0000256" key="1">
    <source>
        <dbReference type="ARBA" id="ARBA00004123"/>
    </source>
</evidence>
<dbReference type="GO" id="GO:0005634">
    <property type="term" value="C:nucleus"/>
    <property type="evidence" value="ECO:0007669"/>
    <property type="project" value="UniProtKB-SubCell"/>
</dbReference>
<gene>
    <name evidence="9" type="ORF">BDP27DRAFT_1266151</name>
</gene>
<feature type="domain" description="C2H2-type" evidence="8">
    <location>
        <begin position="229"/>
        <end position="256"/>
    </location>
</feature>
<evidence type="ECO:0000259" key="8">
    <source>
        <dbReference type="PROSITE" id="PS50157"/>
    </source>
</evidence>
<dbReference type="PANTHER" id="PTHR16515">
    <property type="entry name" value="PR DOMAIN ZINC FINGER PROTEIN"/>
    <property type="match status" value="1"/>
</dbReference>
<dbReference type="InterPro" id="IPR013087">
    <property type="entry name" value="Znf_C2H2_type"/>
</dbReference>
<proteinExistence type="predicted"/>
<evidence type="ECO:0000256" key="4">
    <source>
        <dbReference type="ARBA" id="ARBA00022771"/>
    </source>
</evidence>
<name>A0A9P5PSI4_9AGAR</name>
<keyword evidence="3" id="KW-0677">Repeat</keyword>
<keyword evidence="6" id="KW-0539">Nucleus</keyword>
<evidence type="ECO:0000256" key="3">
    <source>
        <dbReference type="ARBA" id="ARBA00022737"/>
    </source>
</evidence>
<dbReference type="SMART" id="SM00355">
    <property type="entry name" value="ZnF_C2H2"/>
    <property type="match status" value="2"/>
</dbReference>
<dbReference type="InterPro" id="IPR036236">
    <property type="entry name" value="Znf_C2H2_sf"/>
</dbReference>
<evidence type="ECO:0000256" key="7">
    <source>
        <dbReference type="PROSITE-ProRule" id="PRU00042"/>
    </source>
</evidence>
<dbReference type="InterPro" id="IPR050331">
    <property type="entry name" value="Zinc_finger"/>
</dbReference>
<dbReference type="SUPFAM" id="SSF57667">
    <property type="entry name" value="beta-beta-alpha zinc fingers"/>
    <property type="match status" value="1"/>
</dbReference>
<comment type="subcellular location">
    <subcellularLocation>
        <location evidence="1">Nucleus</location>
    </subcellularLocation>
</comment>
<dbReference type="OrthoDB" id="8117402at2759"/>
<dbReference type="GO" id="GO:0008270">
    <property type="term" value="F:zinc ion binding"/>
    <property type="evidence" value="ECO:0007669"/>
    <property type="project" value="UniProtKB-KW"/>
</dbReference>
<dbReference type="PANTHER" id="PTHR16515:SF49">
    <property type="entry name" value="GASTRULA ZINC FINGER PROTEIN XLCGF49.1-LIKE-RELATED"/>
    <property type="match status" value="1"/>
</dbReference>
<dbReference type="GO" id="GO:0010468">
    <property type="term" value="P:regulation of gene expression"/>
    <property type="evidence" value="ECO:0007669"/>
    <property type="project" value="TreeGrafter"/>
</dbReference>
<accession>A0A9P5PSI4</accession>